<evidence type="ECO:0000313" key="3">
    <source>
        <dbReference type="Proteomes" id="UP001597460"/>
    </source>
</evidence>
<evidence type="ECO:0000313" key="2">
    <source>
        <dbReference type="EMBL" id="MFD2532539.1"/>
    </source>
</evidence>
<comment type="caution">
    <text evidence="2">The sequence shown here is derived from an EMBL/GenBank/DDBJ whole genome shotgun (WGS) entry which is preliminary data.</text>
</comment>
<feature type="domain" description="DUF2779" evidence="1">
    <location>
        <begin position="387"/>
        <end position="525"/>
    </location>
</feature>
<accession>A0ABW5JK64</accession>
<organism evidence="2 3">
    <name type="scientific">Gracilimonas halophila</name>
    <dbReference type="NCBI Taxonomy" id="1834464"/>
    <lineage>
        <taxon>Bacteria</taxon>
        <taxon>Pseudomonadati</taxon>
        <taxon>Balneolota</taxon>
        <taxon>Balneolia</taxon>
        <taxon>Balneolales</taxon>
        <taxon>Balneolaceae</taxon>
        <taxon>Gracilimonas</taxon>
    </lineage>
</organism>
<dbReference type="RefSeq" id="WP_390301121.1">
    <property type="nucleotide sequence ID" value="NZ_JBHULI010000024.1"/>
</dbReference>
<gene>
    <name evidence="2" type="ORF">ACFSVN_08790</name>
</gene>
<dbReference type="EMBL" id="JBHULI010000024">
    <property type="protein sequence ID" value="MFD2532539.1"/>
    <property type="molecule type" value="Genomic_DNA"/>
</dbReference>
<proteinExistence type="predicted"/>
<keyword evidence="3" id="KW-1185">Reference proteome</keyword>
<reference evidence="3" key="1">
    <citation type="journal article" date="2019" name="Int. J. Syst. Evol. Microbiol.">
        <title>The Global Catalogue of Microorganisms (GCM) 10K type strain sequencing project: providing services to taxonomists for standard genome sequencing and annotation.</title>
        <authorList>
            <consortium name="The Broad Institute Genomics Platform"/>
            <consortium name="The Broad Institute Genome Sequencing Center for Infectious Disease"/>
            <person name="Wu L."/>
            <person name="Ma J."/>
        </authorList>
    </citation>
    <scope>NUCLEOTIDE SEQUENCE [LARGE SCALE GENOMIC DNA]</scope>
    <source>
        <strain evidence="3">KCTC 52042</strain>
    </source>
</reference>
<evidence type="ECO:0000259" key="1">
    <source>
        <dbReference type="Pfam" id="PF11074"/>
    </source>
</evidence>
<sequence length="653" mass="76103">MNKIAYLTKSKFTHCLECPTKLYYKNHDNEYATSQDDNDFLQALAEGGIQVGELAKLYYPGGVEIPYSRNKSVSIEQTNELLQQDEVIIYEAAIRHGLTYALVDILVKEGNRIDLIEVKSKSWDDKEGFYLQNGSMRSNWHKYLYDVAFQTWVMQKAYPEFEIRPYLMLIDKDTPTSVEGLHQYFKIEENEEGRSEVRLTEDIADMDLGNHIMKTIPVADEVALIFNGEAREPESELEAKGFDRWINGLCELIRNDKKYPVSIGAKCRNCEHRVKADKLNGKKAGFNECWKEDLNWSEAELSKPHAFDVWHAKSKQYIEDEIYLMEELNPEYLEVDEETLYQQPIWDDGRKQRQLAQVMKMTGRHDDSEVILPGLFQEMDRWTYPLHFIDFEGIAPAIPFHKGCYPYKKIPFQFSIHNVYEDGRVEHAAEWVDKRKGVYPGFDFVRELKKVLEKDEGSVFMYHHYEKTVLNDVKKRLNESEEADKDALIAWIDTLVNEESPRYLIDQQRLVVKYYYSVHMGGSNSIKDVLPAVLNESDALKEIYSDPYSGLSMKNKVLCQTDESGKVINPYKLLDPVGYGIPDEDEIEDLDLDLDDRITEGGTAMMAWARMQFDDVPEEERERVFEALLRYCELDTLAMVMIYQHWESLKNQS</sequence>
<name>A0ABW5JK64_9BACT</name>
<protein>
    <submittedName>
        <fullName evidence="2">DUF2779 domain-containing protein</fullName>
    </submittedName>
</protein>
<dbReference type="Proteomes" id="UP001597460">
    <property type="component" value="Unassembled WGS sequence"/>
</dbReference>
<dbReference type="Pfam" id="PF11074">
    <property type="entry name" value="DUF2779"/>
    <property type="match status" value="1"/>
</dbReference>
<dbReference type="InterPro" id="IPR021301">
    <property type="entry name" value="DUF2779"/>
</dbReference>